<sequence length="1090" mass="109907">MSKKTAVGLSLAILVVAAGFLLAVTDLGTGVVKSQATKILSQTLEAKVSMGEVSGNPVKGYDIRNLDIVKDGEYSLKVPSIEIKTNLMGILGRGALVRRLSLVGLDTDPDQIQALVEGLPRSEGSEPSSIPVETVELKDSSLALPGGDLEISLLSAALNQGELLNLGLKLDLSYLGLPVKGDIAALYGGSIATIESSKLSVGSGTVSVKGDLLPDLAADGTVDGLRLEELAKLWPPLADGGMAGSASLTVKAGGSLTAPVLSGTMGFDGKLASVPVSDLKGNWSYQDMSMEVSSLKAAVAGVPLSGGLSALFGPGKPKVTVKLDASDADLGKLRGTYSQIPKEVSGVIDSVAVDLSGPVDGLKGTVKARAESLSLWGQTLSQSWISVVMDPKGVAKLSSKTVLQGQPAYLEGTVSFMGDSPQADLLLKARKVSTKLVAALSGADIPVKGDLDLDVTVKGPLAGPSIKGKVSSPSLSGFGQTIGKPSVNFALKGSDLEIPSAKAEWFGAPITASGLVSTGGKSPKLSMKGKLGGLDLAKVAAGFDLPSGLLSGLIDGSLNLDGPLDGLGVDLALSSGKLSLAGVPVEKVDLGLTGDSSALKVSRGSAMVSGGSVEASGSISLVDGPVLDLALEGSKIMLEKAVDLPLKAAVSGTVRAKGPAGSPEVSMALSSPKVVAWGVGVDGVSASLVYKDGVVDLKEAVASVGGSPLSLKGNMDASGSVPKGSFELSGPDLDLSKATKDIVDADAYGIGGKLSVVFKGTFEGDKGSGSGYVKSPSLTVMNMAIKNLNCPLKLAGTKLDVSEATAELYGGKVSSSGWIDLATMKFSKKVSLSGTDVAPLIKDFAGTKGTVTGTAKANFSASGVLSPFAMKGKGTLDLGGGKLIGFPIADIAASLHGSDGISYAKGHGDFRVVDTVLHLDKGTLVTAREGDRIYRTMAVVGTVGPDKKLNLSCSGEVNVKLLNAAVGAGIGGLAGGGVGTLAAVVGGVLGGAQQGIAKDDFRDVSFRVAGTMDSSSIKDLKVGPSKIAPEKTEAAPAEKVLPSVPKDVVSGVSEDVKEPSQPKKLEDQLKEAVEEEAGKLLQGILGGGKD</sequence>
<dbReference type="GO" id="GO:0090313">
    <property type="term" value="P:regulation of protein targeting to membrane"/>
    <property type="evidence" value="ECO:0007669"/>
    <property type="project" value="TreeGrafter"/>
</dbReference>
<dbReference type="InterPro" id="IPR052894">
    <property type="entry name" value="AsmA-related"/>
</dbReference>
<dbReference type="OrthoDB" id="6134at2"/>
<evidence type="ECO:0000313" key="1">
    <source>
        <dbReference type="EMBL" id="EFC90719.1"/>
    </source>
</evidence>
<dbReference type="Proteomes" id="UP000006427">
    <property type="component" value="Unassembled WGS sequence"/>
</dbReference>
<dbReference type="STRING" id="469381.Dpep_0691"/>
<name>D2Z5H2_9BACT</name>
<comment type="caution">
    <text evidence="1">The sequence shown here is derived from an EMBL/GenBank/DDBJ whole genome shotgun (WGS) entry which is preliminary data.</text>
</comment>
<dbReference type="PANTHER" id="PTHR30441">
    <property type="entry name" value="DUF748 DOMAIN-CONTAINING PROTEIN"/>
    <property type="match status" value="1"/>
</dbReference>
<proteinExistence type="predicted"/>
<accession>D2Z5H2</accession>
<dbReference type="eggNOG" id="COG2982">
    <property type="taxonomic scope" value="Bacteria"/>
</dbReference>
<protein>
    <recommendedName>
        <fullName evidence="3">AsmA family protein</fullName>
    </recommendedName>
</protein>
<organism evidence="1 2">
    <name type="scientific">Dethiosulfovibrio peptidovorans DSM 11002</name>
    <dbReference type="NCBI Taxonomy" id="469381"/>
    <lineage>
        <taxon>Bacteria</taxon>
        <taxon>Thermotogati</taxon>
        <taxon>Synergistota</taxon>
        <taxon>Synergistia</taxon>
        <taxon>Synergistales</taxon>
        <taxon>Dethiosulfovibrionaceae</taxon>
        <taxon>Dethiosulfovibrio</taxon>
    </lineage>
</organism>
<dbReference type="RefSeq" id="WP_005659643.1">
    <property type="nucleotide sequence ID" value="NZ_ABTR02000001.1"/>
</dbReference>
<keyword evidence="2" id="KW-1185">Reference proteome</keyword>
<gene>
    <name evidence="1" type="ORF">Dpep_0691</name>
</gene>
<dbReference type="GO" id="GO:0005886">
    <property type="term" value="C:plasma membrane"/>
    <property type="evidence" value="ECO:0007669"/>
    <property type="project" value="TreeGrafter"/>
</dbReference>
<dbReference type="AlphaFoldDB" id="D2Z5H2"/>
<evidence type="ECO:0000313" key="2">
    <source>
        <dbReference type="Proteomes" id="UP000006427"/>
    </source>
</evidence>
<dbReference type="EMBL" id="ABTR02000001">
    <property type="protein sequence ID" value="EFC90719.1"/>
    <property type="molecule type" value="Genomic_DNA"/>
</dbReference>
<evidence type="ECO:0008006" key="3">
    <source>
        <dbReference type="Google" id="ProtNLM"/>
    </source>
</evidence>
<dbReference type="PaxDb" id="469381-Dpep_0691"/>
<dbReference type="PANTHER" id="PTHR30441:SF4">
    <property type="entry name" value="PROTEIN ASMA"/>
    <property type="match status" value="1"/>
</dbReference>
<reference evidence="1 2" key="1">
    <citation type="journal article" date="2010" name="Stand. Genomic Sci.">
        <title>Permanent draft genome sequence of Dethiosulfovibrio peptidovorans type strain (SEBR 4207).</title>
        <authorList>
            <person name="Labutti K."/>
            <person name="Mayilraj S."/>
            <person name="Clum A."/>
            <person name="Lucas S."/>
            <person name="Glavina Del Rio T."/>
            <person name="Nolan M."/>
            <person name="Tice H."/>
            <person name="Cheng J.F."/>
            <person name="Pitluck S."/>
            <person name="Liolios K."/>
            <person name="Ivanova N."/>
            <person name="Mavromatis K."/>
            <person name="Mikhailova N."/>
            <person name="Pati A."/>
            <person name="Goodwin L."/>
            <person name="Chen A."/>
            <person name="Palaniappan K."/>
            <person name="Land M."/>
            <person name="Hauser L."/>
            <person name="Chang Y.J."/>
            <person name="Jeffries C.D."/>
            <person name="Rohde M."/>
            <person name="Spring S."/>
            <person name="Goker M."/>
            <person name="Woyke T."/>
            <person name="Bristow J."/>
            <person name="Eisen J.A."/>
            <person name="Markowitz V."/>
            <person name="Hugenholtz P."/>
            <person name="Kyrpides N.C."/>
            <person name="Klenk H.P."/>
            <person name="Lapidus A."/>
        </authorList>
    </citation>
    <scope>NUCLEOTIDE SEQUENCE [LARGE SCALE GENOMIC DNA]</scope>
    <source>
        <strain evidence="1 2">DSM 11002</strain>
    </source>
</reference>